<name>A0ABR4IQ61_9EURO</name>
<dbReference type="EMBL" id="JBFXLU010000317">
    <property type="protein sequence ID" value="KAL2829912.1"/>
    <property type="molecule type" value="Genomic_DNA"/>
</dbReference>
<comment type="caution">
    <text evidence="2">The sequence shown here is derived from an EMBL/GenBank/DDBJ whole genome shotgun (WGS) entry which is preliminary data.</text>
</comment>
<dbReference type="PANTHER" id="PTHR35391">
    <property type="entry name" value="C2H2-TYPE DOMAIN-CONTAINING PROTEIN-RELATED"/>
    <property type="match status" value="1"/>
</dbReference>
<evidence type="ECO:0000313" key="3">
    <source>
        <dbReference type="Proteomes" id="UP001610446"/>
    </source>
</evidence>
<gene>
    <name evidence="2" type="ORF">BJY01DRAFT_254818</name>
</gene>
<evidence type="ECO:0000259" key="1">
    <source>
        <dbReference type="Pfam" id="PF26082"/>
    </source>
</evidence>
<feature type="domain" description="Oxidoreductase acuF-like C2H2 type zinc-finger" evidence="1">
    <location>
        <begin position="119"/>
        <end position="145"/>
    </location>
</feature>
<dbReference type="InterPro" id="IPR058925">
    <property type="entry name" value="zf-C2H2_AcuF"/>
</dbReference>
<evidence type="ECO:0000313" key="2">
    <source>
        <dbReference type="EMBL" id="KAL2829912.1"/>
    </source>
</evidence>
<sequence>MDLTLSHLRRHVLEKYPELASDLSARLGAAMARQMAILKYRERHRQKLSKGLPDSAETESTKLSETVATEVTPGIHPLDFLETASDSGLSQTSYATSLMTTQDGISIPNPPKESKNNARFECPYCFHIISIKHRKDWSRHVFNDLMPYVCLEQDCTTPTKLYESRHQWY</sequence>
<dbReference type="Pfam" id="PF26082">
    <property type="entry name" value="zf-C2H2_AcuF"/>
    <property type="match status" value="1"/>
</dbReference>
<accession>A0ABR4IQ61</accession>
<dbReference type="Proteomes" id="UP001610446">
    <property type="component" value="Unassembled WGS sequence"/>
</dbReference>
<reference evidence="2 3" key="1">
    <citation type="submission" date="2024-07" db="EMBL/GenBank/DDBJ databases">
        <title>Section-level genome sequencing and comparative genomics of Aspergillus sections Usti and Cavernicolus.</title>
        <authorList>
            <consortium name="Lawrence Berkeley National Laboratory"/>
            <person name="Nybo J.L."/>
            <person name="Vesth T.C."/>
            <person name="Theobald S."/>
            <person name="Frisvad J.C."/>
            <person name="Larsen T.O."/>
            <person name="Kjaerboelling I."/>
            <person name="Rothschild-Mancinelli K."/>
            <person name="Lyhne E.K."/>
            <person name="Kogle M.E."/>
            <person name="Barry K."/>
            <person name="Clum A."/>
            <person name="Na H."/>
            <person name="Ledsgaard L."/>
            <person name="Lin J."/>
            <person name="Lipzen A."/>
            <person name="Kuo A."/>
            <person name="Riley R."/>
            <person name="Mondo S."/>
            <person name="Labutti K."/>
            <person name="Haridas S."/>
            <person name="Pangalinan J."/>
            <person name="Salamov A.A."/>
            <person name="Simmons B.A."/>
            <person name="Magnuson J.K."/>
            <person name="Chen J."/>
            <person name="Drula E."/>
            <person name="Henrissat B."/>
            <person name="Wiebenga A."/>
            <person name="Lubbers R.J."/>
            <person name="Gomes A.C."/>
            <person name="Makela M.R."/>
            <person name="Stajich J."/>
            <person name="Grigoriev I.V."/>
            <person name="Mortensen U.H."/>
            <person name="De Vries R.P."/>
            <person name="Baker S.E."/>
            <person name="Andersen M.R."/>
        </authorList>
    </citation>
    <scope>NUCLEOTIDE SEQUENCE [LARGE SCALE GENOMIC DNA]</scope>
    <source>
        <strain evidence="2 3">CBS 123904</strain>
    </source>
</reference>
<proteinExistence type="predicted"/>
<dbReference type="PANTHER" id="PTHR35391:SF7">
    <property type="entry name" value="C2H2-TYPE DOMAIN-CONTAINING PROTEIN"/>
    <property type="match status" value="1"/>
</dbReference>
<organism evidence="2 3">
    <name type="scientific">Aspergillus pseudoustus</name>
    <dbReference type="NCBI Taxonomy" id="1810923"/>
    <lineage>
        <taxon>Eukaryota</taxon>
        <taxon>Fungi</taxon>
        <taxon>Dikarya</taxon>
        <taxon>Ascomycota</taxon>
        <taxon>Pezizomycotina</taxon>
        <taxon>Eurotiomycetes</taxon>
        <taxon>Eurotiomycetidae</taxon>
        <taxon>Eurotiales</taxon>
        <taxon>Aspergillaceae</taxon>
        <taxon>Aspergillus</taxon>
        <taxon>Aspergillus subgen. Nidulantes</taxon>
    </lineage>
</organism>
<keyword evidence="3" id="KW-1185">Reference proteome</keyword>
<protein>
    <recommendedName>
        <fullName evidence="1">Oxidoreductase acuF-like C2H2 type zinc-finger domain-containing protein</fullName>
    </recommendedName>
</protein>